<feature type="chain" id="PRO_5012011899" description="Lipoprotein LpqN" evidence="1">
    <location>
        <begin position="25"/>
        <end position="173"/>
    </location>
</feature>
<evidence type="ECO:0000256" key="1">
    <source>
        <dbReference type="SAM" id="SignalP"/>
    </source>
</evidence>
<dbReference type="EMBL" id="FWFZ01000001">
    <property type="protein sequence ID" value="SLN13001.1"/>
    <property type="molecule type" value="Genomic_DNA"/>
</dbReference>
<gene>
    <name evidence="2" type="ORF">ROA7023_00022</name>
</gene>
<name>A0A1Y5RB56_9RHOB</name>
<organism evidence="2 3">
    <name type="scientific">Roseisalinus antarcticus</name>
    <dbReference type="NCBI Taxonomy" id="254357"/>
    <lineage>
        <taxon>Bacteria</taxon>
        <taxon>Pseudomonadati</taxon>
        <taxon>Pseudomonadota</taxon>
        <taxon>Alphaproteobacteria</taxon>
        <taxon>Rhodobacterales</taxon>
        <taxon>Roseobacteraceae</taxon>
        <taxon>Roseisalinus</taxon>
    </lineage>
</organism>
<keyword evidence="3" id="KW-1185">Reference proteome</keyword>
<dbReference type="Proteomes" id="UP000193900">
    <property type="component" value="Unassembled WGS sequence"/>
</dbReference>
<accession>A0A1Y5RB56</accession>
<evidence type="ECO:0000313" key="2">
    <source>
        <dbReference type="EMBL" id="SLN13001.1"/>
    </source>
</evidence>
<sequence length="173" mass="17953">MIRVVRLALPLVLALAAAPAQVSAAESCVDIAPPVRFCPAGLLAGLTPQPVTSGLSFGAGDTSVIVQWVPMETAPLTPDELRLMVSDMAEILIGEDASTLVPLIEDRPALPDATPVRFAFRTGAYGAPRVFVLSMLSAAEGVVLIQSSAPGEYLDEAHSALHMATIASVEGVH</sequence>
<feature type="signal peptide" evidence="1">
    <location>
        <begin position="1"/>
        <end position="24"/>
    </location>
</feature>
<dbReference type="RefSeq" id="WP_085876965.1">
    <property type="nucleotide sequence ID" value="NZ_FWFZ01000001.1"/>
</dbReference>
<dbReference type="OrthoDB" id="7871425at2"/>
<dbReference type="AlphaFoldDB" id="A0A1Y5RB56"/>
<keyword evidence="1" id="KW-0732">Signal</keyword>
<reference evidence="2 3" key="1">
    <citation type="submission" date="2017-03" db="EMBL/GenBank/DDBJ databases">
        <authorList>
            <person name="Afonso C.L."/>
            <person name="Miller P.J."/>
            <person name="Scott M.A."/>
            <person name="Spackman E."/>
            <person name="Goraichik I."/>
            <person name="Dimitrov K.M."/>
            <person name="Suarez D.L."/>
            <person name="Swayne D.E."/>
        </authorList>
    </citation>
    <scope>NUCLEOTIDE SEQUENCE [LARGE SCALE GENOMIC DNA]</scope>
    <source>
        <strain evidence="2 3">CECT 7023</strain>
    </source>
</reference>
<protein>
    <recommendedName>
        <fullName evidence="4">Lipoprotein LpqN</fullName>
    </recommendedName>
</protein>
<proteinExistence type="predicted"/>
<evidence type="ECO:0008006" key="4">
    <source>
        <dbReference type="Google" id="ProtNLM"/>
    </source>
</evidence>
<evidence type="ECO:0000313" key="3">
    <source>
        <dbReference type="Proteomes" id="UP000193900"/>
    </source>
</evidence>